<feature type="transmembrane region" description="Helical" evidence="1">
    <location>
        <begin position="7"/>
        <end position="29"/>
    </location>
</feature>
<keyword evidence="1" id="KW-1133">Transmembrane helix</keyword>
<dbReference type="EMBL" id="WIQW01000005">
    <property type="protein sequence ID" value="KAF3110512.1"/>
    <property type="molecule type" value="Genomic_DNA"/>
</dbReference>
<evidence type="ECO:0000313" key="3">
    <source>
        <dbReference type="Proteomes" id="UP000475325"/>
    </source>
</evidence>
<evidence type="ECO:0000256" key="1">
    <source>
        <dbReference type="SAM" id="Phobius"/>
    </source>
</evidence>
<keyword evidence="1" id="KW-0472">Membrane</keyword>
<accession>A0A7C8NDK3</accession>
<sequence>MQLPANILLSAALFCQLILLLGGVTLPFLDKVLFLFRFDLSSVAKNLNPLRKFWNPKEIQGLLDKVIGAAGVPKSISLYVLAACDEHAGGDHDRKCSKLSLSPFMNEILRSSNANKIWKVVGISGILMVTTTSLRLFDNVGNTCRRYRRQYPEYRWIARVSGAYRP</sequence>
<gene>
    <name evidence="2" type="ORF">TWF102_008089</name>
</gene>
<name>A0A7C8NDK3_ORBOL</name>
<organism evidence="2 3">
    <name type="scientific">Orbilia oligospora</name>
    <name type="common">Nematode-trapping fungus</name>
    <name type="synonym">Arthrobotrys oligospora</name>
    <dbReference type="NCBI Taxonomy" id="2813651"/>
    <lineage>
        <taxon>Eukaryota</taxon>
        <taxon>Fungi</taxon>
        <taxon>Dikarya</taxon>
        <taxon>Ascomycota</taxon>
        <taxon>Pezizomycotina</taxon>
        <taxon>Orbiliomycetes</taxon>
        <taxon>Orbiliales</taxon>
        <taxon>Orbiliaceae</taxon>
        <taxon>Orbilia</taxon>
    </lineage>
</organism>
<dbReference type="AlphaFoldDB" id="A0A7C8NDK3"/>
<dbReference type="Proteomes" id="UP000475325">
    <property type="component" value="Unassembled WGS sequence"/>
</dbReference>
<keyword evidence="1" id="KW-0812">Transmembrane</keyword>
<reference evidence="2 3" key="1">
    <citation type="submission" date="2019-06" db="EMBL/GenBank/DDBJ databases">
        <authorList>
            <person name="Palmer J.M."/>
        </authorList>
    </citation>
    <scope>NUCLEOTIDE SEQUENCE [LARGE SCALE GENOMIC DNA]</scope>
    <source>
        <strain evidence="2 3">TWF102</strain>
    </source>
</reference>
<comment type="caution">
    <text evidence="2">The sequence shown here is derived from an EMBL/GenBank/DDBJ whole genome shotgun (WGS) entry which is preliminary data.</text>
</comment>
<proteinExistence type="predicted"/>
<protein>
    <submittedName>
        <fullName evidence="2">Uncharacterized protein</fullName>
    </submittedName>
</protein>
<evidence type="ECO:0000313" key="2">
    <source>
        <dbReference type="EMBL" id="KAF3110512.1"/>
    </source>
</evidence>